<gene>
    <name evidence="5" type="ORF">K8V30_06730</name>
</gene>
<dbReference type="InterPro" id="IPR027417">
    <property type="entry name" value="P-loop_NTPase"/>
</dbReference>
<dbReference type="InterPro" id="IPR003439">
    <property type="entry name" value="ABC_transporter-like_ATP-bd"/>
</dbReference>
<dbReference type="Pfam" id="PF00005">
    <property type="entry name" value="ABC_tran"/>
    <property type="match status" value="1"/>
</dbReference>
<dbReference type="EMBL" id="DYTV01000092">
    <property type="protein sequence ID" value="HJH11362.1"/>
    <property type="molecule type" value="Genomic_DNA"/>
</dbReference>
<keyword evidence="1" id="KW-0813">Transport</keyword>
<dbReference type="SUPFAM" id="SSF52540">
    <property type="entry name" value="P-loop containing nucleoside triphosphate hydrolases"/>
    <property type="match status" value="1"/>
</dbReference>
<feature type="domain" description="ABC transporter" evidence="4">
    <location>
        <begin position="3"/>
        <end position="235"/>
    </location>
</feature>
<dbReference type="InterPro" id="IPR017871">
    <property type="entry name" value="ABC_transporter-like_CS"/>
</dbReference>
<dbReference type="CDD" id="cd03214">
    <property type="entry name" value="ABC_Iron-Siderophores_B12_Hemin"/>
    <property type="match status" value="1"/>
</dbReference>
<evidence type="ECO:0000313" key="5">
    <source>
        <dbReference type="EMBL" id="HJH11362.1"/>
    </source>
</evidence>
<dbReference type="PANTHER" id="PTHR42794">
    <property type="entry name" value="HEMIN IMPORT ATP-BINDING PROTEIN HMUV"/>
    <property type="match status" value="1"/>
</dbReference>
<keyword evidence="3 5" id="KW-0067">ATP-binding</keyword>
<reference evidence="5" key="1">
    <citation type="journal article" date="2021" name="PeerJ">
        <title>Extensive microbial diversity within the chicken gut microbiome revealed by metagenomics and culture.</title>
        <authorList>
            <person name="Gilroy R."/>
            <person name="Ravi A."/>
            <person name="Getino M."/>
            <person name="Pursley I."/>
            <person name="Horton D.L."/>
            <person name="Alikhan N.F."/>
            <person name="Baker D."/>
            <person name="Gharbi K."/>
            <person name="Hall N."/>
            <person name="Watson M."/>
            <person name="Adriaenssens E.M."/>
            <person name="Foster-Nyarko E."/>
            <person name="Jarju S."/>
            <person name="Secka A."/>
            <person name="Antonio M."/>
            <person name="Oren A."/>
            <person name="Chaudhuri R.R."/>
            <person name="La Ragione R."/>
            <person name="Hildebrand F."/>
            <person name="Pallen M.J."/>
        </authorList>
    </citation>
    <scope>NUCLEOTIDE SEQUENCE</scope>
    <source>
        <strain evidence="5">CHK160-4876</strain>
    </source>
</reference>
<keyword evidence="2" id="KW-0547">Nucleotide-binding</keyword>
<organism evidence="5 6">
    <name type="scientific">Metalysinibacillus jejuensis</name>
    <dbReference type="NCBI Taxonomy" id="914327"/>
    <lineage>
        <taxon>Bacteria</taxon>
        <taxon>Bacillati</taxon>
        <taxon>Bacillota</taxon>
        <taxon>Bacilli</taxon>
        <taxon>Bacillales</taxon>
        <taxon>Caryophanaceae</taxon>
        <taxon>Metalysinibacillus</taxon>
    </lineage>
</organism>
<sequence length="262" mass="29341">MTIEAKAVSYRIVDKQILHDISLNVQSQEFVGLIGPNGSGKSTLLKNMYRLLQPEHGQIILYDEDIRQQKDKAIAKKMAVVGQESPVLFDFSVRDIVAMGRAPHKKMFALDDKDDVIIIDQALQQAGISHLANRDFSSLSGGEKKRAIIARALTQQAKLLILDEPTNHLDIKHQLQVMDLISSLKLTVLAALHDLNIAATYCDRIYVIKDGRVVTSGTPVEVLTPQLLRKVFDVHAEITLHPLTQRPSITYLSEKQIKEHLQ</sequence>
<proteinExistence type="predicted"/>
<dbReference type="FunFam" id="3.40.50.300:FF:000134">
    <property type="entry name" value="Iron-enterobactin ABC transporter ATP-binding protein"/>
    <property type="match status" value="1"/>
</dbReference>
<dbReference type="InterPro" id="IPR003593">
    <property type="entry name" value="AAA+_ATPase"/>
</dbReference>
<name>A0A921NBY8_9BACL</name>
<evidence type="ECO:0000256" key="3">
    <source>
        <dbReference type="ARBA" id="ARBA00022840"/>
    </source>
</evidence>
<protein>
    <submittedName>
        <fullName evidence="5">Heme ABC transporter ATP-binding protein</fullName>
    </submittedName>
</protein>
<evidence type="ECO:0000256" key="2">
    <source>
        <dbReference type="ARBA" id="ARBA00022741"/>
    </source>
</evidence>
<dbReference type="PROSITE" id="PS50893">
    <property type="entry name" value="ABC_TRANSPORTER_2"/>
    <property type="match status" value="1"/>
</dbReference>
<dbReference type="GO" id="GO:0016887">
    <property type="term" value="F:ATP hydrolysis activity"/>
    <property type="evidence" value="ECO:0007669"/>
    <property type="project" value="InterPro"/>
</dbReference>
<comment type="caution">
    <text evidence="5">The sequence shown here is derived from an EMBL/GenBank/DDBJ whole genome shotgun (WGS) entry which is preliminary data.</text>
</comment>
<evidence type="ECO:0000313" key="6">
    <source>
        <dbReference type="Proteomes" id="UP000700212"/>
    </source>
</evidence>
<dbReference type="SMART" id="SM00382">
    <property type="entry name" value="AAA"/>
    <property type="match status" value="1"/>
</dbReference>
<dbReference type="PANTHER" id="PTHR42794:SF2">
    <property type="entry name" value="ABC TRANSPORTER ATP-BINDING PROTEIN"/>
    <property type="match status" value="1"/>
</dbReference>
<dbReference type="NCBIfam" id="NF010068">
    <property type="entry name" value="PRK13548.1"/>
    <property type="match status" value="1"/>
</dbReference>
<dbReference type="AlphaFoldDB" id="A0A921NBY8"/>
<dbReference type="Gene3D" id="3.40.50.300">
    <property type="entry name" value="P-loop containing nucleotide triphosphate hydrolases"/>
    <property type="match status" value="1"/>
</dbReference>
<dbReference type="PROSITE" id="PS00211">
    <property type="entry name" value="ABC_TRANSPORTER_1"/>
    <property type="match status" value="1"/>
</dbReference>
<accession>A0A921NBY8</accession>
<evidence type="ECO:0000259" key="4">
    <source>
        <dbReference type="PROSITE" id="PS50893"/>
    </source>
</evidence>
<evidence type="ECO:0000256" key="1">
    <source>
        <dbReference type="ARBA" id="ARBA00022448"/>
    </source>
</evidence>
<reference evidence="5" key="2">
    <citation type="submission" date="2021-09" db="EMBL/GenBank/DDBJ databases">
        <authorList>
            <person name="Gilroy R."/>
        </authorList>
    </citation>
    <scope>NUCLEOTIDE SEQUENCE</scope>
    <source>
        <strain evidence="5">CHK160-4876</strain>
    </source>
</reference>
<dbReference type="Proteomes" id="UP000700212">
    <property type="component" value="Unassembled WGS sequence"/>
</dbReference>
<dbReference type="GO" id="GO:0005524">
    <property type="term" value="F:ATP binding"/>
    <property type="evidence" value="ECO:0007669"/>
    <property type="project" value="UniProtKB-KW"/>
</dbReference>